<accession>A0AAN5HY85</accession>
<gene>
    <name evidence="10" type="ORF">PMAYCL1PPCAC_15495</name>
</gene>
<evidence type="ECO:0000313" key="11">
    <source>
        <dbReference type="Proteomes" id="UP001328107"/>
    </source>
</evidence>
<dbReference type="Pfam" id="PF00105">
    <property type="entry name" value="zf-C4"/>
    <property type="match status" value="1"/>
</dbReference>
<dbReference type="InterPro" id="IPR035500">
    <property type="entry name" value="NHR-like_dom_sf"/>
</dbReference>
<evidence type="ECO:0000256" key="4">
    <source>
        <dbReference type="ARBA" id="ARBA00023015"/>
    </source>
</evidence>
<keyword evidence="8" id="KW-0539">Nucleus</keyword>
<organism evidence="10 11">
    <name type="scientific">Pristionchus mayeri</name>
    <dbReference type="NCBI Taxonomy" id="1317129"/>
    <lineage>
        <taxon>Eukaryota</taxon>
        <taxon>Metazoa</taxon>
        <taxon>Ecdysozoa</taxon>
        <taxon>Nematoda</taxon>
        <taxon>Chromadorea</taxon>
        <taxon>Rhabditida</taxon>
        <taxon>Rhabditina</taxon>
        <taxon>Diplogasteromorpha</taxon>
        <taxon>Diplogasteroidea</taxon>
        <taxon>Neodiplogasteridae</taxon>
        <taxon>Pristionchus</taxon>
    </lineage>
</organism>
<evidence type="ECO:0000256" key="7">
    <source>
        <dbReference type="ARBA" id="ARBA00023170"/>
    </source>
</evidence>
<dbReference type="InterPro" id="IPR000536">
    <property type="entry name" value="Nucl_hrmn_rcpt_lig-bd"/>
</dbReference>
<dbReference type="SMART" id="SM00399">
    <property type="entry name" value="ZnF_C4"/>
    <property type="match status" value="1"/>
</dbReference>
<feature type="non-terminal residue" evidence="10">
    <location>
        <position position="1"/>
    </location>
</feature>
<dbReference type="GO" id="GO:0043565">
    <property type="term" value="F:sequence-specific DNA binding"/>
    <property type="evidence" value="ECO:0007669"/>
    <property type="project" value="InterPro"/>
</dbReference>
<reference evidence="11" key="1">
    <citation type="submission" date="2022-10" db="EMBL/GenBank/DDBJ databases">
        <title>Genome assembly of Pristionchus species.</title>
        <authorList>
            <person name="Yoshida K."/>
            <person name="Sommer R.J."/>
        </authorList>
    </citation>
    <scope>NUCLEOTIDE SEQUENCE [LARGE SCALE GENOMIC DNA]</scope>
    <source>
        <strain evidence="11">RS5460</strain>
    </source>
</reference>
<evidence type="ECO:0000259" key="9">
    <source>
        <dbReference type="PROSITE" id="PS51030"/>
    </source>
</evidence>
<dbReference type="PROSITE" id="PS51030">
    <property type="entry name" value="NUCLEAR_REC_DBD_2"/>
    <property type="match status" value="1"/>
</dbReference>
<feature type="domain" description="Nuclear receptor" evidence="9">
    <location>
        <begin position="1"/>
        <end position="83"/>
    </location>
</feature>
<dbReference type="GO" id="GO:0008270">
    <property type="term" value="F:zinc ion binding"/>
    <property type="evidence" value="ECO:0007669"/>
    <property type="project" value="UniProtKB-KW"/>
</dbReference>
<keyword evidence="7" id="KW-0675">Receptor</keyword>
<evidence type="ECO:0000256" key="5">
    <source>
        <dbReference type="ARBA" id="ARBA00023125"/>
    </source>
</evidence>
<proteinExistence type="predicted"/>
<protein>
    <recommendedName>
        <fullName evidence="9">Nuclear receptor domain-containing protein</fullName>
    </recommendedName>
</protein>
<dbReference type="PANTHER" id="PTHR46011:SF6">
    <property type="entry name" value="HIGH ZINC ACTIVATED NUCLEAR RECEPTOR PROTEIN"/>
    <property type="match status" value="1"/>
</dbReference>
<dbReference type="AlphaFoldDB" id="A0AAN5HY85"/>
<dbReference type="SUPFAM" id="SSF48508">
    <property type="entry name" value="Nuclear receptor ligand-binding domain"/>
    <property type="match status" value="1"/>
</dbReference>
<comment type="caution">
    <text evidence="10">The sequence shown here is derived from an EMBL/GenBank/DDBJ whole genome shotgun (WGS) entry which is preliminary data.</text>
</comment>
<dbReference type="GO" id="GO:0003700">
    <property type="term" value="F:DNA-binding transcription factor activity"/>
    <property type="evidence" value="ECO:0007669"/>
    <property type="project" value="InterPro"/>
</dbReference>
<sequence>WAWKFAGFENFCVNVILTSEHFITCHFRACSSFFKRAKTTGRQYPCRQGGRRCETLKDGKFTCKRCRFERCIALGMVYEGPMRMRRKPKEPSILQRMKMELRAFTERRREQEMKIITSHGGHKRLPHPTEELYDVHQDTCMEIYRIFIEESYAFFNNVFPAFAELGGREQELIFKDYIGKMSMVEAYHRTRQIWGDTNKYMMCSVMTCYDIDKPCLPEEQATAENADFLISYTKTYAEDQKGIFMPIFNKCLWTEREYYALMALVMSEIDMNSDISEEAQDILDRYRMDVFQDLQLHYRNELCLRDFATRLGNLMTLNHATQECKSLFKVFFRFYSTVFDVYMTDNLIRDFFL</sequence>
<dbReference type="Gene3D" id="1.10.565.10">
    <property type="entry name" value="Retinoid X Receptor"/>
    <property type="match status" value="1"/>
</dbReference>
<keyword evidence="1" id="KW-0479">Metal-binding</keyword>
<evidence type="ECO:0000256" key="1">
    <source>
        <dbReference type="ARBA" id="ARBA00022723"/>
    </source>
</evidence>
<keyword evidence="2" id="KW-0863">Zinc-finger</keyword>
<dbReference type="SUPFAM" id="SSF57716">
    <property type="entry name" value="Glucocorticoid receptor-like (DNA-binding domain)"/>
    <property type="match status" value="1"/>
</dbReference>
<dbReference type="InterPro" id="IPR013088">
    <property type="entry name" value="Znf_NHR/GATA"/>
</dbReference>
<keyword evidence="5" id="KW-0238">DNA-binding</keyword>
<evidence type="ECO:0000256" key="6">
    <source>
        <dbReference type="ARBA" id="ARBA00023163"/>
    </source>
</evidence>
<evidence type="ECO:0000256" key="8">
    <source>
        <dbReference type="ARBA" id="ARBA00023242"/>
    </source>
</evidence>
<dbReference type="Pfam" id="PF00104">
    <property type="entry name" value="Hormone_recep"/>
    <property type="match status" value="1"/>
</dbReference>
<keyword evidence="11" id="KW-1185">Reference proteome</keyword>
<keyword evidence="4" id="KW-0805">Transcription regulation</keyword>
<dbReference type="Gene3D" id="3.30.50.10">
    <property type="entry name" value="Erythroid Transcription Factor GATA-1, subunit A"/>
    <property type="match status" value="1"/>
</dbReference>
<dbReference type="PANTHER" id="PTHR46011">
    <property type="entry name" value="NUCLEAR HORMONE RECEPTOR FAMILY MEMBER NHR-86-RELATED"/>
    <property type="match status" value="1"/>
</dbReference>
<dbReference type="Proteomes" id="UP001328107">
    <property type="component" value="Unassembled WGS sequence"/>
</dbReference>
<dbReference type="EMBL" id="BTRK01000004">
    <property type="protein sequence ID" value="GMR45300.1"/>
    <property type="molecule type" value="Genomic_DNA"/>
</dbReference>
<evidence type="ECO:0000313" key="10">
    <source>
        <dbReference type="EMBL" id="GMR45300.1"/>
    </source>
</evidence>
<evidence type="ECO:0000256" key="2">
    <source>
        <dbReference type="ARBA" id="ARBA00022771"/>
    </source>
</evidence>
<keyword evidence="6" id="KW-0804">Transcription</keyword>
<evidence type="ECO:0000256" key="3">
    <source>
        <dbReference type="ARBA" id="ARBA00022833"/>
    </source>
</evidence>
<dbReference type="GO" id="GO:0005634">
    <property type="term" value="C:nucleus"/>
    <property type="evidence" value="ECO:0007669"/>
    <property type="project" value="TreeGrafter"/>
</dbReference>
<name>A0AAN5HY85_9BILA</name>
<dbReference type="InterPro" id="IPR001628">
    <property type="entry name" value="Znf_hrmn_rcpt"/>
</dbReference>
<keyword evidence="3" id="KW-0862">Zinc</keyword>